<dbReference type="AlphaFoldDB" id="A0ABD3SHS4"/>
<keyword evidence="6" id="KW-0256">Endoplasmic reticulum</keyword>
<keyword evidence="9" id="KW-0325">Glycoprotein</keyword>
<evidence type="ECO:0000313" key="11">
    <source>
        <dbReference type="Proteomes" id="UP001634393"/>
    </source>
</evidence>
<evidence type="ECO:0000256" key="1">
    <source>
        <dbReference type="ARBA" id="ARBA00004477"/>
    </source>
</evidence>
<evidence type="ECO:0000256" key="5">
    <source>
        <dbReference type="ARBA" id="ARBA00022692"/>
    </source>
</evidence>
<evidence type="ECO:0000256" key="3">
    <source>
        <dbReference type="ARBA" id="ARBA00005316"/>
    </source>
</evidence>
<comment type="similarity">
    <text evidence="3">Belongs to the PIGS family.</text>
</comment>
<sequence length="117" mass="13507">MEFPALRGRSGERPSRRKENREIVVVEEKSGADAAESRSRALKIKDLFFMCIEELDVLSRQHTCFKLLQSGTTLGSLSRLVQSLPRMIIKDEIGKQVSVAYFNILYNKKWNLLFLRC</sequence>
<keyword evidence="11" id="KW-1185">Reference proteome</keyword>
<dbReference type="Pfam" id="PF10510">
    <property type="entry name" value="PIG-S"/>
    <property type="match status" value="1"/>
</dbReference>
<dbReference type="EMBL" id="JBJXBP010000006">
    <property type="protein sequence ID" value="KAL3824120.1"/>
    <property type="molecule type" value="Genomic_DNA"/>
</dbReference>
<evidence type="ECO:0000256" key="6">
    <source>
        <dbReference type="ARBA" id="ARBA00022824"/>
    </source>
</evidence>
<dbReference type="PANTHER" id="PTHR21072">
    <property type="entry name" value="GPI TRANSAMIDASE COMPONENT PIG-S"/>
    <property type="match status" value="1"/>
</dbReference>
<dbReference type="GO" id="GO:0006506">
    <property type="term" value="P:GPI anchor biosynthetic process"/>
    <property type="evidence" value="ECO:0007669"/>
    <property type="project" value="UniProtKB-KW"/>
</dbReference>
<comment type="subcellular location">
    <subcellularLocation>
        <location evidence="1">Endoplasmic reticulum membrane</location>
        <topology evidence="1">Multi-pass membrane protein</topology>
    </subcellularLocation>
</comment>
<evidence type="ECO:0000256" key="8">
    <source>
        <dbReference type="ARBA" id="ARBA00023136"/>
    </source>
</evidence>
<protein>
    <submittedName>
        <fullName evidence="10">Uncharacterized protein</fullName>
    </submittedName>
</protein>
<dbReference type="GO" id="GO:0005789">
    <property type="term" value="C:endoplasmic reticulum membrane"/>
    <property type="evidence" value="ECO:0007669"/>
    <property type="project" value="UniProtKB-SubCell"/>
</dbReference>
<keyword evidence="4" id="KW-0337">GPI-anchor biosynthesis</keyword>
<evidence type="ECO:0000256" key="7">
    <source>
        <dbReference type="ARBA" id="ARBA00022989"/>
    </source>
</evidence>
<comment type="caution">
    <text evidence="10">The sequence shown here is derived from an EMBL/GenBank/DDBJ whole genome shotgun (WGS) entry which is preliminary data.</text>
</comment>
<dbReference type="InterPro" id="IPR019540">
    <property type="entry name" value="PtdIno-glycan_biosynth_class_S"/>
</dbReference>
<keyword evidence="5" id="KW-0812">Transmembrane</keyword>
<evidence type="ECO:0000313" key="10">
    <source>
        <dbReference type="EMBL" id="KAL3824120.1"/>
    </source>
</evidence>
<keyword evidence="7" id="KW-1133">Transmembrane helix</keyword>
<keyword evidence="8" id="KW-0472">Membrane</keyword>
<proteinExistence type="inferred from homology"/>
<name>A0ABD3SHS4_9LAMI</name>
<evidence type="ECO:0000256" key="9">
    <source>
        <dbReference type="ARBA" id="ARBA00023180"/>
    </source>
</evidence>
<gene>
    <name evidence="10" type="ORF">ACJIZ3_020149</name>
</gene>
<reference evidence="10 11" key="1">
    <citation type="submission" date="2024-12" db="EMBL/GenBank/DDBJ databases">
        <title>The unique morphological basis and parallel evolutionary history of personate flowers in Penstemon.</title>
        <authorList>
            <person name="Depatie T.H."/>
            <person name="Wessinger C.A."/>
        </authorList>
    </citation>
    <scope>NUCLEOTIDE SEQUENCE [LARGE SCALE GENOMIC DNA]</scope>
    <source>
        <strain evidence="10">WTNN_2</strain>
        <tissue evidence="10">Leaf</tissue>
    </source>
</reference>
<evidence type="ECO:0000256" key="4">
    <source>
        <dbReference type="ARBA" id="ARBA00022502"/>
    </source>
</evidence>
<accession>A0ABD3SHS4</accession>
<organism evidence="10 11">
    <name type="scientific">Penstemon smallii</name>
    <dbReference type="NCBI Taxonomy" id="265156"/>
    <lineage>
        <taxon>Eukaryota</taxon>
        <taxon>Viridiplantae</taxon>
        <taxon>Streptophyta</taxon>
        <taxon>Embryophyta</taxon>
        <taxon>Tracheophyta</taxon>
        <taxon>Spermatophyta</taxon>
        <taxon>Magnoliopsida</taxon>
        <taxon>eudicotyledons</taxon>
        <taxon>Gunneridae</taxon>
        <taxon>Pentapetalae</taxon>
        <taxon>asterids</taxon>
        <taxon>lamiids</taxon>
        <taxon>Lamiales</taxon>
        <taxon>Plantaginaceae</taxon>
        <taxon>Cheloneae</taxon>
        <taxon>Penstemon</taxon>
    </lineage>
</organism>
<comment type="pathway">
    <text evidence="2">Glycolipid biosynthesis; glycosylphosphatidylinositol-anchor biosynthesis.</text>
</comment>
<evidence type="ECO:0000256" key="2">
    <source>
        <dbReference type="ARBA" id="ARBA00004687"/>
    </source>
</evidence>
<dbReference type="Proteomes" id="UP001634393">
    <property type="component" value="Unassembled WGS sequence"/>
</dbReference>
<dbReference type="PANTHER" id="PTHR21072:SF13">
    <property type="entry name" value="GPI TRANSAMIDASE COMPONENT PIG-S"/>
    <property type="match status" value="1"/>
</dbReference>